<evidence type="ECO:0000313" key="2">
    <source>
        <dbReference type="Proteomes" id="UP001217089"/>
    </source>
</evidence>
<dbReference type="EMBL" id="JARBDR010000657">
    <property type="protein sequence ID" value="KAJ8308324.1"/>
    <property type="molecule type" value="Genomic_DNA"/>
</dbReference>
<sequence>MTLVKRLTKFASDKYKNIFLEKLSEIETEKIVTNHEPLLDKNKRKNDDTIQLKYRKCIVVSRNKLDMGDC</sequence>
<dbReference type="Proteomes" id="UP001217089">
    <property type="component" value="Unassembled WGS sequence"/>
</dbReference>
<protein>
    <submittedName>
        <fullName evidence="1">Uncharacterized protein</fullName>
    </submittedName>
</protein>
<gene>
    <name evidence="1" type="ORF">KUTeg_013198</name>
</gene>
<name>A0ABQ9ETD6_TEGGR</name>
<organism evidence="1 2">
    <name type="scientific">Tegillarca granosa</name>
    <name type="common">Malaysian cockle</name>
    <name type="synonym">Anadara granosa</name>
    <dbReference type="NCBI Taxonomy" id="220873"/>
    <lineage>
        <taxon>Eukaryota</taxon>
        <taxon>Metazoa</taxon>
        <taxon>Spiralia</taxon>
        <taxon>Lophotrochozoa</taxon>
        <taxon>Mollusca</taxon>
        <taxon>Bivalvia</taxon>
        <taxon>Autobranchia</taxon>
        <taxon>Pteriomorphia</taxon>
        <taxon>Arcoida</taxon>
        <taxon>Arcoidea</taxon>
        <taxon>Arcidae</taxon>
        <taxon>Tegillarca</taxon>
    </lineage>
</organism>
<proteinExistence type="predicted"/>
<reference evidence="1 2" key="1">
    <citation type="submission" date="2022-12" db="EMBL/GenBank/DDBJ databases">
        <title>Chromosome-level genome of Tegillarca granosa.</title>
        <authorList>
            <person name="Kim J."/>
        </authorList>
    </citation>
    <scope>NUCLEOTIDE SEQUENCE [LARGE SCALE GENOMIC DNA]</scope>
    <source>
        <strain evidence="1">Teg-2019</strain>
        <tissue evidence="1">Adductor muscle</tissue>
    </source>
</reference>
<comment type="caution">
    <text evidence="1">The sequence shown here is derived from an EMBL/GenBank/DDBJ whole genome shotgun (WGS) entry which is preliminary data.</text>
</comment>
<accession>A0ABQ9ETD6</accession>
<evidence type="ECO:0000313" key="1">
    <source>
        <dbReference type="EMBL" id="KAJ8308324.1"/>
    </source>
</evidence>
<keyword evidence="2" id="KW-1185">Reference proteome</keyword>